<protein>
    <submittedName>
        <fullName evidence="7">Type IV secretory pathway, VirB6 component</fullName>
    </submittedName>
</protein>
<keyword evidence="2 6" id="KW-0812">Transmembrane</keyword>
<sequence length="370" mass="38975">MDVFTSLFEALDEVLGDYVNEAITAATGYVSGPIAVLGTISFIAMGAVLLRGMSEIPLAKFVQTAALLALVFALAGTAGHYNTYLADHLRSFPDELLATFAGTALGNDAAIGAVLDRIGDQAMTGISAIWSAGGFTDPGPSLFAAVLFVIFLIFGVAAVVALATAKIGLSLVVAVGPLMILGLLFQSTREYFTKWLSYGIQFAFLAMFVGGIAGMADAIVDTYIDALDDSAENVDLVALMAPALMLLLLAKIFAELPHMASSLSGGIGLAVGNTAWRGIQGAMHQAGGKHIDAWRDAARWRRVGRAEALHNRMVETRKAVVDRLVNGAPRVSRADANRPASLSGASAANRDLDREARDHVEARRRRRAGG</sequence>
<dbReference type="AlphaFoldDB" id="L0H065"/>
<dbReference type="Pfam" id="PF04610">
    <property type="entry name" value="TrbL"/>
    <property type="match status" value="1"/>
</dbReference>
<keyword evidence="3 6" id="KW-1133">Transmembrane helix</keyword>
<gene>
    <name evidence="7" type="ORF">Thimo_3756</name>
</gene>
<reference evidence="7 8" key="1">
    <citation type="submission" date="2011-09" db="EMBL/GenBank/DDBJ databases">
        <title>Complete sequence of plasmid of Thioflavicoccus mobilis 8321.</title>
        <authorList>
            <consortium name="US DOE Joint Genome Institute"/>
            <person name="Lucas S."/>
            <person name="Han J."/>
            <person name="Lapidus A."/>
            <person name="Cheng J.-F."/>
            <person name="Goodwin L."/>
            <person name="Pitluck S."/>
            <person name="Peters L."/>
            <person name="Ovchinnikova G."/>
            <person name="Lu M."/>
            <person name="Detter J.C."/>
            <person name="Han C."/>
            <person name="Tapia R."/>
            <person name="Land M."/>
            <person name="Hauser L."/>
            <person name="Kyrpides N."/>
            <person name="Ivanova N."/>
            <person name="Pagani I."/>
            <person name="Vogl K."/>
            <person name="Liu Z."/>
            <person name="Imhoff J."/>
            <person name="Thiel V."/>
            <person name="Frigaard N.-U."/>
            <person name="Bryant D."/>
            <person name="Woyke T."/>
        </authorList>
    </citation>
    <scope>NUCLEOTIDE SEQUENCE [LARGE SCALE GENOMIC DNA]</scope>
    <source>
        <strain evidence="7 8">8321</strain>
        <plasmid evidence="8">Plasmid pTHIMO01</plasmid>
    </source>
</reference>
<dbReference type="KEGG" id="tmb:Thimo_3756"/>
<feature type="transmembrane region" description="Helical" evidence="6">
    <location>
        <begin position="167"/>
        <end position="185"/>
    </location>
</feature>
<dbReference type="GO" id="GO:0030255">
    <property type="term" value="P:protein secretion by the type IV secretion system"/>
    <property type="evidence" value="ECO:0007669"/>
    <property type="project" value="InterPro"/>
</dbReference>
<feature type="compositionally biased region" description="Basic and acidic residues" evidence="5">
    <location>
        <begin position="350"/>
        <end position="361"/>
    </location>
</feature>
<feature type="transmembrane region" description="Helical" evidence="6">
    <location>
        <begin position="197"/>
        <end position="216"/>
    </location>
</feature>
<dbReference type="RefSeq" id="WP_015282527.1">
    <property type="nucleotide sequence ID" value="NC_019941.1"/>
</dbReference>
<feature type="region of interest" description="Disordered" evidence="5">
    <location>
        <begin position="332"/>
        <end position="370"/>
    </location>
</feature>
<feature type="transmembrane region" description="Helical" evidence="6">
    <location>
        <begin position="34"/>
        <end position="53"/>
    </location>
</feature>
<proteinExistence type="predicted"/>
<geneLocation type="plasmid" evidence="7 8">
    <name>pTHIMO01</name>
</geneLocation>
<evidence type="ECO:0000256" key="6">
    <source>
        <dbReference type="SAM" id="Phobius"/>
    </source>
</evidence>
<accession>L0H065</accession>
<dbReference type="OrthoDB" id="5634624at2"/>
<feature type="transmembrane region" description="Helical" evidence="6">
    <location>
        <begin position="65"/>
        <end position="84"/>
    </location>
</feature>
<evidence type="ECO:0000256" key="5">
    <source>
        <dbReference type="SAM" id="MobiDB-lite"/>
    </source>
</evidence>
<keyword evidence="4 6" id="KW-0472">Membrane</keyword>
<dbReference type="HOGENOM" id="CLU_747913_0_0_6"/>
<evidence type="ECO:0000313" key="7">
    <source>
        <dbReference type="EMBL" id="AGA92408.1"/>
    </source>
</evidence>
<organism evidence="7 8">
    <name type="scientific">Thioflavicoccus mobilis 8321</name>
    <dbReference type="NCBI Taxonomy" id="765912"/>
    <lineage>
        <taxon>Bacteria</taxon>
        <taxon>Pseudomonadati</taxon>
        <taxon>Pseudomonadota</taxon>
        <taxon>Gammaproteobacteria</taxon>
        <taxon>Chromatiales</taxon>
        <taxon>Chromatiaceae</taxon>
        <taxon>Thioflavicoccus</taxon>
    </lineage>
</organism>
<name>L0H065_9GAMM</name>
<comment type="subcellular location">
    <subcellularLocation>
        <location evidence="1">Membrane</location>
        <topology evidence="1">Multi-pass membrane protein</topology>
    </subcellularLocation>
</comment>
<dbReference type="Proteomes" id="UP000010816">
    <property type="component" value="Plasmid pTHIMO01"/>
</dbReference>
<dbReference type="GO" id="GO:0016020">
    <property type="term" value="C:membrane"/>
    <property type="evidence" value="ECO:0007669"/>
    <property type="project" value="UniProtKB-SubCell"/>
</dbReference>
<keyword evidence="8" id="KW-1185">Reference proteome</keyword>
<evidence type="ECO:0000256" key="2">
    <source>
        <dbReference type="ARBA" id="ARBA00022692"/>
    </source>
</evidence>
<evidence type="ECO:0000313" key="8">
    <source>
        <dbReference type="Proteomes" id="UP000010816"/>
    </source>
</evidence>
<dbReference type="EMBL" id="CP003052">
    <property type="protein sequence ID" value="AGA92408.1"/>
    <property type="molecule type" value="Genomic_DNA"/>
</dbReference>
<feature type="transmembrane region" description="Helical" evidence="6">
    <location>
        <begin position="142"/>
        <end position="161"/>
    </location>
</feature>
<evidence type="ECO:0000256" key="3">
    <source>
        <dbReference type="ARBA" id="ARBA00022989"/>
    </source>
</evidence>
<evidence type="ECO:0000256" key="4">
    <source>
        <dbReference type="ARBA" id="ARBA00023136"/>
    </source>
</evidence>
<keyword evidence="7" id="KW-0614">Plasmid</keyword>
<evidence type="ECO:0000256" key="1">
    <source>
        <dbReference type="ARBA" id="ARBA00004141"/>
    </source>
</evidence>
<dbReference type="InterPro" id="IPR007688">
    <property type="entry name" value="Conjugal_tfr_TrbL/VirB6"/>
</dbReference>